<evidence type="ECO:0000313" key="5">
    <source>
        <dbReference type="Proteomes" id="UP001634007"/>
    </source>
</evidence>
<dbReference type="EMBL" id="JBJKBG010000001">
    <property type="protein sequence ID" value="KAL3753323.1"/>
    <property type="molecule type" value="Genomic_DNA"/>
</dbReference>
<accession>A0ABD3LRR0</accession>
<evidence type="ECO:0000256" key="1">
    <source>
        <dbReference type="SAM" id="Coils"/>
    </source>
</evidence>
<name>A0ABD3LRR0_EUCGL</name>
<dbReference type="PANTHER" id="PTHR32108">
    <property type="entry name" value="DNA-DIRECTED RNA POLYMERASE SUBUNIT ALPHA"/>
    <property type="match status" value="1"/>
</dbReference>
<dbReference type="Pfam" id="PF03732">
    <property type="entry name" value="Retrotrans_gag"/>
    <property type="match status" value="1"/>
</dbReference>
<sequence>MENEDVSIRVANMENQLAQLTALMAEISRKISEPPAPAIAGTSTPVLSGPTPPSVGEPHVTDPAEKGASEEAPSVTPVIVNLDPPPKEGSAIRFNEENARRLAKMEERLCVLQGYEMKGVDKLTPYAKVKVPENFKEPEFTRKYDGTGCPITHLKYYMRRMARYSDNVPLLIHTFQDSLDGPALSWFIALDIEELIGWDDLADEFLQQYKFNSEIVPTREELVRMEKRRNESFKAFAQRWRTMASQVKPLLSEKEMRQLFLRTMPSDYFQGLVYSGCQTFSQLVEVGEGVEWAIIDGRISTGNSKRFATRKDKETAVEVAFIQEPTAPKSVSMPSQKPRAMQGSGSQGFDGSRKFPRKEFTPLPRPLSKLLPILFEKRLVAKEVPRDNPPRFPGFDVTKTCEYHMGERGHDVDNCYTLKLKVQNILDKGKLTFKEATPNVQQNPLPDHAEGVNMILGEMQANERPLAVDVPKLYEALELAGHYERGEDITMEEKL</sequence>
<evidence type="ECO:0000259" key="3">
    <source>
        <dbReference type="Pfam" id="PF03732"/>
    </source>
</evidence>
<reference evidence="4 5" key="1">
    <citation type="submission" date="2024-11" db="EMBL/GenBank/DDBJ databases">
        <title>Chromosome-level genome assembly of Eucalyptus globulus Labill. provides insights into its genome evolution.</title>
        <authorList>
            <person name="Li X."/>
        </authorList>
    </citation>
    <scope>NUCLEOTIDE SEQUENCE [LARGE SCALE GENOMIC DNA]</scope>
    <source>
        <strain evidence="4">CL2024</strain>
        <tissue evidence="4">Fresh tender leaves</tissue>
    </source>
</reference>
<gene>
    <name evidence="4" type="ORF">ACJRO7_000681</name>
</gene>
<keyword evidence="5" id="KW-1185">Reference proteome</keyword>
<organism evidence="4 5">
    <name type="scientific">Eucalyptus globulus</name>
    <name type="common">Tasmanian blue gum</name>
    <dbReference type="NCBI Taxonomy" id="34317"/>
    <lineage>
        <taxon>Eukaryota</taxon>
        <taxon>Viridiplantae</taxon>
        <taxon>Streptophyta</taxon>
        <taxon>Embryophyta</taxon>
        <taxon>Tracheophyta</taxon>
        <taxon>Spermatophyta</taxon>
        <taxon>Magnoliopsida</taxon>
        <taxon>eudicotyledons</taxon>
        <taxon>Gunneridae</taxon>
        <taxon>Pentapetalae</taxon>
        <taxon>rosids</taxon>
        <taxon>malvids</taxon>
        <taxon>Myrtales</taxon>
        <taxon>Myrtaceae</taxon>
        <taxon>Myrtoideae</taxon>
        <taxon>Eucalypteae</taxon>
        <taxon>Eucalyptus</taxon>
    </lineage>
</organism>
<proteinExistence type="predicted"/>
<evidence type="ECO:0000313" key="4">
    <source>
        <dbReference type="EMBL" id="KAL3753323.1"/>
    </source>
</evidence>
<feature type="compositionally biased region" description="Basic and acidic residues" evidence="2">
    <location>
        <begin position="59"/>
        <end position="69"/>
    </location>
</feature>
<protein>
    <recommendedName>
        <fullName evidence="3">Retrotransposon gag domain-containing protein</fullName>
    </recommendedName>
</protein>
<dbReference type="PANTHER" id="PTHR32108:SF9">
    <property type="entry name" value="REVERSE TRANSCRIPTASE RNASE H-LIKE DOMAIN-CONTAINING PROTEIN"/>
    <property type="match status" value="1"/>
</dbReference>
<comment type="caution">
    <text evidence="4">The sequence shown here is derived from an EMBL/GenBank/DDBJ whole genome shotgun (WGS) entry which is preliminary data.</text>
</comment>
<keyword evidence="1" id="KW-0175">Coiled coil</keyword>
<feature type="region of interest" description="Disordered" evidence="2">
    <location>
        <begin position="328"/>
        <end position="358"/>
    </location>
</feature>
<feature type="domain" description="Retrotransposon gag" evidence="3">
    <location>
        <begin position="177"/>
        <end position="262"/>
    </location>
</feature>
<dbReference type="Proteomes" id="UP001634007">
    <property type="component" value="Unassembled WGS sequence"/>
</dbReference>
<feature type="region of interest" description="Disordered" evidence="2">
    <location>
        <begin position="34"/>
        <end position="91"/>
    </location>
</feature>
<evidence type="ECO:0000256" key="2">
    <source>
        <dbReference type="SAM" id="MobiDB-lite"/>
    </source>
</evidence>
<dbReference type="InterPro" id="IPR005162">
    <property type="entry name" value="Retrotrans_gag_dom"/>
</dbReference>
<feature type="coiled-coil region" evidence="1">
    <location>
        <begin position="3"/>
        <end position="30"/>
    </location>
</feature>
<dbReference type="AlphaFoldDB" id="A0ABD3LRR0"/>